<dbReference type="InterPro" id="IPR017853">
    <property type="entry name" value="GH"/>
</dbReference>
<organism evidence="3 4">
    <name type="scientific">Canna indica</name>
    <name type="common">Indian-shot</name>
    <dbReference type="NCBI Taxonomy" id="4628"/>
    <lineage>
        <taxon>Eukaryota</taxon>
        <taxon>Viridiplantae</taxon>
        <taxon>Streptophyta</taxon>
        <taxon>Embryophyta</taxon>
        <taxon>Tracheophyta</taxon>
        <taxon>Spermatophyta</taxon>
        <taxon>Magnoliopsida</taxon>
        <taxon>Liliopsida</taxon>
        <taxon>Zingiberales</taxon>
        <taxon>Cannaceae</taxon>
        <taxon>Canna</taxon>
    </lineage>
</organism>
<dbReference type="AlphaFoldDB" id="A0AAQ3JNG0"/>
<dbReference type="Gene3D" id="3.20.20.80">
    <property type="entry name" value="Glycosidases"/>
    <property type="match status" value="1"/>
</dbReference>
<dbReference type="EMBL" id="CP136890">
    <property type="protein sequence ID" value="WOK92907.1"/>
    <property type="molecule type" value="Genomic_DNA"/>
</dbReference>
<dbReference type="InterPro" id="IPR001360">
    <property type="entry name" value="Glyco_hydro_1"/>
</dbReference>
<dbReference type="Proteomes" id="UP001327560">
    <property type="component" value="Chromosome 1"/>
</dbReference>
<reference evidence="3 4" key="1">
    <citation type="submission" date="2023-10" db="EMBL/GenBank/DDBJ databases">
        <title>Chromosome-scale genome assembly provides insights into flower coloration mechanisms of Canna indica.</title>
        <authorList>
            <person name="Li C."/>
        </authorList>
    </citation>
    <scope>NUCLEOTIDE SEQUENCE [LARGE SCALE GENOMIC DNA]</scope>
    <source>
        <tissue evidence="3">Flower</tissue>
    </source>
</reference>
<dbReference type="PANTHER" id="PTHR10353:SF29">
    <property type="entry name" value="BETA-GLUCOSIDASE 11"/>
    <property type="match status" value="1"/>
</dbReference>
<dbReference type="PANTHER" id="PTHR10353">
    <property type="entry name" value="GLYCOSYL HYDROLASE"/>
    <property type="match status" value="1"/>
</dbReference>
<name>A0AAQ3JNG0_9LILI</name>
<dbReference type="PRINTS" id="PR00131">
    <property type="entry name" value="GLHYDRLASE1"/>
</dbReference>
<gene>
    <name evidence="3" type="ORF">Cni_G01599</name>
</gene>
<evidence type="ECO:0000313" key="4">
    <source>
        <dbReference type="Proteomes" id="UP001327560"/>
    </source>
</evidence>
<comment type="similarity">
    <text evidence="1 2">Belongs to the glycosyl hydrolase 1 family.</text>
</comment>
<sequence>MIWAWMPTDSPSPGLDLFPVNTTTRFFCQWLQSLQLKLTSDLHPPLCHYSCRWQRASKSNREDFTAYANVCFSEFGDRVKYWITFNEPNIDPVLGHDLGIFPPGRCSSAFGLNCTNGNSSSEPYIAAHNLLLSHASAASLYRQKYQVKHGGYIGITLLGLWYESATDLPEDIAAAQRAMDFQIGWFVDPLTYGTYPSVMKKFVGSRLPSFTPQESEMLRGTLDFIGLNHYSAAFLKAATYNPDEITREYYTDMSVAFAFPGKQAVKAFFSDDVPSIPPAPWALQKLLEYMKEKYGNPLVFIHENGYAEYNIDPATCGHEYNDEYRANFIQEYIESMLPSIRNGSNARGYFAWSLIDCFELIFGYTSRYGLYGVDFAAENRTRYPRYSGNWYSQFLHPDRQRSSGLSAVQ</sequence>
<protein>
    <submittedName>
        <fullName evidence="3">Beta-glucosidase 32 isoform X2</fullName>
    </submittedName>
</protein>
<evidence type="ECO:0000313" key="3">
    <source>
        <dbReference type="EMBL" id="WOK92907.1"/>
    </source>
</evidence>
<evidence type="ECO:0000256" key="1">
    <source>
        <dbReference type="ARBA" id="ARBA00010838"/>
    </source>
</evidence>
<dbReference type="GO" id="GO:0008422">
    <property type="term" value="F:beta-glucosidase activity"/>
    <property type="evidence" value="ECO:0007669"/>
    <property type="project" value="UniProtKB-ARBA"/>
</dbReference>
<dbReference type="SUPFAM" id="SSF51445">
    <property type="entry name" value="(Trans)glycosidases"/>
    <property type="match status" value="1"/>
</dbReference>
<evidence type="ECO:0000256" key="2">
    <source>
        <dbReference type="RuleBase" id="RU003690"/>
    </source>
</evidence>
<accession>A0AAQ3JNG0</accession>
<dbReference type="GO" id="GO:0005975">
    <property type="term" value="P:carbohydrate metabolic process"/>
    <property type="evidence" value="ECO:0007669"/>
    <property type="project" value="InterPro"/>
</dbReference>
<keyword evidence="4" id="KW-1185">Reference proteome</keyword>
<dbReference type="Pfam" id="PF00232">
    <property type="entry name" value="Glyco_hydro_1"/>
    <property type="match status" value="1"/>
</dbReference>
<proteinExistence type="inferred from homology"/>